<evidence type="ECO:0000256" key="1">
    <source>
        <dbReference type="SAM" id="Phobius"/>
    </source>
</evidence>
<evidence type="ECO:0000313" key="3">
    <source>
        <dbReference type="Proteomes" id="UP000521922"/>
    </source>
</evidence>
<keyword evidence="3" id="KW-1185">Reference proteome</keyword>
<feature type="transmembrane region" description="Helical" evidence="1">
    <location>
        <begin position="74"/>
        <end position="95"/>
    </location>
</feature>
<protein>
    <recommendedName>
        <fullName evidence="4">DUF1772 domain-containing protein</fullName>
    </recommendedName>
</protein>
<feature type="transmembrane region" description="Helical" evidence="1">
    <location>
        <begin position="50"/>
        <end position="68"/>
    </location>
</feature>
<dbReference type="RefSeq" id="WP_179753079.1">
    <property type="nucleotide sequence ID" value="NZ_BAAAGN010000010.1"/>
</dbReference>
<sequence>MDASHALLTAAGVHAGFQATITLVAYPALVATPAGSWAQVHTAHSRRVTPLVAVVYGAVLAAWVWVFTDGGLGAATWVAAAGSVTTGATTALRAAPTHTRLGREGPRPELLRRLLRADRLRLVGASLTLGGALVAAW</sequence>
<gene>
    <name evidence="2" type="ORF">BJ968_002927</name>
</gene>
<dbReference type="EMBL" id="JACCBB010000001">
    <property type="protein sequence ID" value="NYD23387.1"/>
    <property type="molecule type" value="Genomic_DNA"/>
</dbReference>
<reference evidence="2 3" key="1">
    <citation type="submission" date="2020-07" db="EMBL/GenBank/DDBJ databases">
        <title>Sequencing the genomes of 1000 actinobacteria strains.</title>
        <authorList>
            <person name="Klenk H.-P."/>
        </authorList>
    </citation>
    <scope>NUCLEOTIDE SEQUENCE [LARGE SCALE GENOMIC DNA]</scope>
    <source>
        <strain evidence="2 3">DSM 7487</strain>
    </source>
</reference>
<proteinExistence type="predicted"/>
<organism evidence="2 3">
    <name type="scientific">Kineococcus aurantiacus</name>
    <dbReference type="NCBI Taxonomy" id="37633"/>
    <lineage>
        <taxon>Bacteria</taxon>
        <taxon>Bacillati</taxon>
        <taxon>Actinomycetota</taxon>
        <taxon>Actinomycetes</taxon>
        <taxon>Kineosporiales</taxon>
        <taxon>Kineosporiaceae</taxon>
        <taxon>Kineococcus</taxon>
    </lineage>
</organism>
<comment type="caution">
    <text evidence="2">The sequence shown here is derived from an EMBL/GenBank/DDBJ whole genome shotgun (WGS) entry which is preliminary data.</text>
</comment>
<name>A0A7Y9DMK2_9ACTN</name>
<dbReference type="Proteomes" id="UP000521922">
    <property type="component" value="Unassembled WGS sequence"/>
</dbReference>
<dbReference type="AlphaFoldDB" id="A0A7Y9DMK2"/>
<keyword evidence="1" id="KW-0812">Transmembrane</keyword>
<feature type="transmembrane region" description="Helical" evidence="1">
    <location>
        <begin position="6"/>
        <end position="29"/>
    </location>
</feature>
<keyword evidence="1" id="KW-1133">Transmembrane helix</keyword>
<evidence type="ECO:0008006" key="4">
    <source>
        <dbReference type="Google" id="ProtNLM"/>
    </source>
</evidence>
<accession>A0A7Y9DMK2</accession>
<keyword evidence="1" id="KW-0472">Membrane</keyword>
<evidence type="ECO:0000313" key="2">
    <source>
        <dbReference type="EMBL" id="NYD23387.1"/>
    </source>
</evidence>